<protein>
    <submittedName>
        <fullName evidence="1">Uncharacterized protein</fullName>
    </submittedName>
</protein>
<dbReference type="AlphaFoldDB" id="A0AAN6RJ12"/>
<reference evidence="1 2" key="1">
    <citation type="submission" date="2021-02" db="EMBL/GenBank/DDBJ databases">
        <title>Genome assembly of Pseudopithomyces chartarum.</title>
        <authorList>
            <person name="Jauregui R."/>
            <person name="Singh J."/>
            <person name="Voisey C."/>
        </authorList>
    </citation>
    <scope>NUCLEOTIDE SEQUENCE [LARGE SCALE GENOMIC DNA]</scope>
    <source>
        <strain evidence="1 2">AGR01</strain>
    </source>
</reference>
<name>A0AAN6RJ12_9PLEO</name>
<dbReference type="Proteomes" id="UP001280581">
    <property type="component" value="Unassembled WGS sequence"/>
</dbReference>
<accession>A0AAN6RJ12</accession>
<organism evidence="1 2">
    <name type="scientific">Pseudopithomyces chartarum</name>
    <dbReference type="NCBI Taxonomy" id="1892770"/>
    <lineage>
        <taxon>Eukaryota</taxon>
        <taxon>Fungi</taxon>
        <taxon>Dikarya</taxon>
        <taxon>Ascomycota</taxon>
        <taxon>Pezizomycotina</taxon>
        <taxon>Dothideomycetes</taxon>
        <taxon>Pleosporomycetidae</taxon>
        <taxon>Pleosporales</taxon>
        <taxon>Massarineae</taxon>
        <taxon>Didymosphaeriaceae</taxon>
        <taxon>Pseudopithomyces</taxon>
    </lineage>
</organism>
<sequence length="234" mass="27203">MARFTDLPADVREQIYAELLIVPAIEDVGDAKDVEILLSSQGRFDPLEHPTESRRHVSTGIMYTNRQLHAESSYFFHRKNLFTCVHLSNHYSRLQRASFVELIHHRCFAVFETSEDIPDEQFAMSLQIATLGQKWDGMHRKQIAFVFPAQALPFLFKYLSINGHIQLELTVAKFNIYNTYRYSLSRFVERTFGAIQAVEYFPACITASIHEPICRQSRGTMDRETTIRPKRRLV</sequence>
<proteinExistence type="predicted"/>
<evidence type="ECO:0000313" key="2">
    <source>
        <dbReference type="Proteomes" id="UP001280581"/>
    </source>
</evidence>
<dbReference type="EMBL" id="WVTA01000005">
    <property type="protein sequence ID" value="KAK3209809.1"/>
    <property type="molecule type" value="Genomic_DNA"/>
</dbReference>
<keyword evidence="2" id="KW-1185">Reference proteome</keyword>
<comment type="caution">
    <text evidence="1">The sequence shown here is derived from an EMBL/GenBank/DDBJ whole genome shotgun (WGS) entry which is preliminary data.</text>
</comment>
<gene>
    <name evidence="1" type="ORF">GRF29_44g693819</name>
</gene>
<evidence type="ECO:0000313" key="1">
    <source>
        <dbReference type="EMBL" id="KAK3209809.1"/>
    </source>
</evidence>